<proteinExistence type="inferred from homology"/>
<feature type="domain" description="UspA" evidence="2">
    <location>
        <begin position="10"/>
        <end position="146"/>
    </location>
</feature>
<evidence type="ECO:0000313" key="3">
    <source>
        <dbReference type="EMBL" id="ESP89945.1"/>
    </source>
</evidence>
<keyword evidence="4" id="KW-1185">Reference proteome</keyword>
<comment type="caution">
    <text evidence="3">The sequence shown here is derived from an EMBL/GenBank/DDBJ whole genome shotgun (WGS) entry which is preliminary data.</text>
</comment>
<name>V4HGW0_9EURY</name>
<reference evidence="3 4" key="1">
    <citation type="journal article" date="2013" name="Genome Announc.">
        <title>Draft Genome Sequence of 'Candidatus Halobonum tyrrellensis' Strain G22, Isolated from the Hypersaline Waters of Lake Tyrrell, Australia.</title>
        <authorList>
            <person name="Ugalde J.A."/>
            <person name="Narasingarao P."/>
            <person name="Kuo S."/>
            <person name="Podell S."/>
            <person name="Allen E.E."/>
        </authorList>
    </citation>
    <scope>NUCLEOTIDE SEQUENCE [LARGE SCALE GENOMIC DNA]</scope>
    <source>
        <strain evidence="3 4">G22</strain>
    </source>
</reference>
<gene>
    <name evidence="3" type="ORF">K933_00242</name>
</gene>
<dbReference type="PANTHER" id="PTHR46268:SF6">
    <property type="entry name" value="UNIVERSAL STRESS PROTEIN UP12"/>
    <property type="match status" value="1"/>
</dbReference>
<organism evidence="3 4">
    <name type="scientific">Candidatus Halobonum tyrrellensis G22</name>
    <dbReference type="NCBI Taxonomy" id="1324957"/>
    <lineage>
        <taxon>Archaea</taxon>
        <taxon>Methanobacteriati</taxon>
        <taxon>Methanobacteriota</taxon>
        <taxon>Stenosarchaea group</taxon>
        <taxon>Halobacteria</taxon>
        <taxon>Halobacteriales</taxon>
        <taxon>Haloferacaceae</taxon>
        <taxon>Candidatus Halobonum</taxon>
    </lineage>
</organism>
<dbReference type="STRING" id="1324957.K933_00242"/>
<dbReference type="InterPro" id="IPR006016">
    <property type="entry name" value="UspA"/>
</dbReference>
<dbReference type="Gene3D" id="3.40.50.620">
    <property type="entry name" value="HUPs"/>
    <property type="match status" value="2"/>
</dbReference>
<dbReference type="PATRIC" id="fig|1324957.4.peg.50"/>
<dbReference type="AlphaFoldDB" id="V4HGW0"/>
<comment type="similarity">
    <text evidence="1">Belongs to the universal stress protein A family.</text>
</comment>
<dbReference type="PRINTS" id="PR01438">
    <property type="entry name" value="UNVRSLSTRESS"/>
</dbReference>
<accession>V4HGW0</accession>
<dbReference type="SUPFAM" id="SSF52402">
    <property type="entry name" value="Adenine nucleotide alpha hydrolases-like"/>
    <property type="match status" value="2"/>
</dbReference>
<evidence type="ECO:0000313" key="4">
    <source>
        <dbReference type="Proteomes" id="UP000017840"/>
    </source>
</evidence>
<dbReference type="eggNOG" id="arCOG00449">
    <property type="taxonomic scope" value="Archaea"/>
</dbReference>
<dbReference type="InterPro" id="IPR006015">
    <property type="entry name" value="Universal_stress_UspA"/>
</dbReference>
<dbReference type="InterPro" id="IPR014729">
    <property type="entry name" value="Rossmann-like_a/b/a_fold"/>
</dbReference>
<dbReference type="EMBL" id="ASGZ01000002">
    <property type="protein sequence ID" value="ESP89945.1"/>
    <property type="molecule type" value="Genomic_DNA"/>
</dbReference>
<protein>
    <submittedName>
        <fullName evidence="3">Universal stress protein uspa-like protein</fullName>
    </submittedName>
</protein>
<dbReference type="PANTHER" id="PTHR46268">
    <property type="entry name" value="STRESS RESPONSE PROTEIN NHAX"/>
    <property type="match status" value="1"/>
</dbReference>
<evidence type="ECO:0000259" key="2">
    <source>
        <dbReference type="Pfam" id="PF00582"/>
    </source>
</evidence>
<sequence>MYSRVERSTMYGTLLFPTDGSEGASAAFGHVLDVAEARDATVHVLHVADTTNAGVRLGDATADGLVAAGETVVDETADRARERGVSVVTAVVRGEPYAEIVDYADAEAVDTVVMPTRGRRGLGRLLLGSTTERVVRRSNVPVLTIRPDAAVDYPYRTVLVPTDGSDCADEALARGVDVANGSGAALHLLSVVDVASLGVDVRTDIQSASLEASAEAVLDEASAFAEERGVDPTTAMEYGSSIHRTVDSYVEEHDVDLVVVGTHGRTGFDRYMLGSVTEALVRTAPVPVLTVRAPVDGDADAADAGTEAADPDGR</sequence>
<dbReference type="CDD" id="cd00293">
    <property type="entry name" value="USP-like"/>
    <property type="match status" value="2"/>
</dbReference>
<dbReference type="Pfam" id="PF00582">
    <property type="entry name" value="Usp"/>
    <property type="match status" value="2"/>
</dbReference>
<feature type="domain" description="UspA" evidence="2">
    <location>
        <begin position="155"/>
        <end position="292"/>
    </location>
</feature>
<dbReference type="Proteomes" id="UP000017840">
    <property type="component" value="Unassembled WGS sequence"/>
</dbReference>
<evidence type="ECO:0000256" key="1">
    <source>
        <dbReference type="ARBA" id="ARBA00008791"/>
    </source>
</evidence>